<comment type="caution">
    <text evidence="1">The sequence shown here is derived from an EMBL/GenBank/DDBJ whole genome shotgun (WGS) entry which is preliminary data.</text>
</comment>
<proteinExistence type="predicted"/>
<organism evidence="1 2">
    <name type="scientific">Candidatus Iainarchaeum sp</name>
    <dbReference type="NCBI Taxonomy" id="3101447"/>
    <lineage>
        <taxon>Archaea</taxon>
        <taxon>Candidatus Iainarchaeota</taxon>
        <taxon>Candidatus Iainarchaeia</taxon>
        <taxon>Candidatus Iainarchaeales</taxon>
        <taxon>Candidatus Iainarchaeaceae</taxon>
        <taxon>Candidatus Iainarchaeum</taxon>
    </lineage>
</organism>
<name>A0A7J4JFK1_9ARCH</name>
<protein>
    <submittedName>
        <fullName evidence="1">Uncharacterized protein</fullName>
    </submittedName>
</protein>
<gene>
    <name evidence="1" type="ORF">HA252_03790</name>
</gene>
<feature type="non-terminal residue" evidence="1">
    <location>
        <position position="180"/>
    </location>
</feature>
<accession>A0A7J4JFK1</accession>
<evidence type="ECO:0000313" key="2">
    <source>
        <dbReference type="Proteomes" id="UP000564964"/>
    </source>
</evidence>
<dbReference type="EMBL" id="DUGH01000093">
    <property type="protein sequence ID" value="HIH16498.1"/>
    <property type="molecule type" value="Genomic_DNA"/>
</dbReference>
<dbReference type="AlphaFoldDB" id="A0A7J4JFK1"/>
<reference evidence="2" key="1">
    <citation type="journal article" date="2020" name="bioRxiv">
        <title>A rank-normalized archaeal taxonomy based on genome phylogeny resolves widespread incomplete and uneven classifications.</title>
        <authorList>
            <person name="Rinke C."/>
            <person name="Chuvochina M."/>
            <person name="Mussig A.J."/>
            <person name="Chaumeil P.-A."/>
            <person name="Waite D.W."/>
            <person name="Whitman W.B."/>
            <person name="Parks D.H."/>
            <person name="Hugenholtz P."/>
        </authorList>
    </citation>
    <scope>NUCLEOTIDE SEQUENCE [LARGE SCALE GENOMIC DNA]</scope>
</reference>
<evidence type="ECO:0000313" key="1">
    <source>
        <dbReference type="EMBL" id="HIH16498.1"/>
    </source>
</evidence>
<sequence length="180" mass="19165">MKLGKIVLVVGLLAVAAYLYNTAPRQDTGGTGANVKTDINLPRVGGSVSTDELNGYWSEKGIQAVGLDFSAAALAESEWQALKEKFSAATGKADSKATAELAGVYASMADAGLNEEAYNARVARIDGLAFSDYCSSLALFRERDGFGAKRLQALKSYALQYGNFLAEYPNESERLGFAEL</sequence>
<dbReference type="Proteomes" id="UP000564964">
    <property type="component" value="Unassembled WGS sequence"/>
</dbReference>